<proteinExistence type="predicted"/>
<feature type="DNA-binding region" description="H-T-H motif" evidence="4">
    <location>
        <begin position="27"/>
        <end position="46"/>
    </location>
</feature>
<dbReference type="Gene3D" id="1.10.357.10">
    <property type="entry name" value="Tetracycline Repressor, domain 2"/>
    <property type="match status" value="1"/>
</dbReference>
<sequence length="209" mass="22784">MVADDTKARIRAVAMELFTAQGYEQTSLREIADRVGMTKASLYYHYPSKQALLLALIEPLVEEWRREVEAAEQDAYSPSTVRVRLGRILDTMIRHRDACAIVMRDTPALTSVKPILQEMIHVGTRLHAWLAGPHPTEVDRIKAVAASEVLGGAVSSVVTIAEVSPVVLRQTLLDVAMGVLGMTPEPAEGTDAPQVAAQRVPVNSSRVHG</sequence>
<dbReference type="InterPro" id="IPR009057">
    <property type="entry name" value="Homeodomain-like_sf"/>
</dbReference>
<dbReference type="PRINTS" id="PR00455">
    <property type="entry name" value="HTHTETR"/>
</dbReference>
<evidence type="ECO:0000256" key="5">
    <source>
        <dbReference type="SAM" id="MobiDB-lite"/>
    </source>
</evidence>
<dbReference type="InterPro" id="IPR050109">
    <property type="entry name" value="HTH-type_TetR-like_transc_reg"/>
</dbReference>
<dbReference type="EMBL" id="JBHLUH010000056">
    <property type="protein sequence ID" value="MFC0531159.1"/>
    <property type="molecule type" value="Genomic_DNA"/>
</dbReference>
<comment type="caution">
    <text evidence="7">The sequence shown here is derived from an EMBL/GenBank/DDBJ whole genome shotgun (WGS) entry which is preliminary data.</text>
</comment>
<evidence type="ECO:0000259" key="6">
    <source>
        <dbReference type="PROSITE" id="PS50977"/>
    </source>
</evidence>
<dbReference type="Pfam" id="PF00440">
    <property type="entry name" value="TetR_N"/>
    <property type="match status" value="1"/>
</dbReference>
<feature type="region of interest" description="Disordered" evidence="5">
    <location>
        <begin position="184"/>
        <end position="209"/>
    </location>
</feature>
<organism evidence="7 8">
    <name type="scientific">Phytohabitans kaempferiae</name>
    <dbReference type="NCBI Taxonomy" id="1620943"/>
    <lineage>
        <taxon>Bacteria</taxon>
        <taxon>Bacillati</taxon>
        <taxon>Actinomycetota</taxon>
        <taxon>Actinomycetes</taxon>
        <taxon>Micromonosporales</taxon>
        <taxon>Micromonosporaceae</taxon>
    </lineage>
</organism>
<evidence type="ECO:0000256" key="1">
    <source>
        <dbReference type="ARBA" id="ARBA00023015"/>
    </source>
</evidence>
<dbReference type="Proteomes" id="UP001589867">
    <property type="component" value="Unassembled WGS sequence"/>
</dbReference>
<gene>
    <name evidence="7" type="ORF">ACFFIA_26305</name>
</gene>
<name>A0ABV6M9A1_9ACTN</name>
<keyword evidence="8" id="KW-1185">Reference proteome</keyword>
<dbReference type="PROSITE" id="PS50977">
    <property type="entry name" value="HTH_TETR_2"/>
    <property type="match status" value="1"/>
</dbReference>
<evidence type="ECO:0000256" key="2">
    <source>
        <dbReference type="ARBA" id="ARBA00023125"/>
    </source>
</evidence>
<evidence type="ECO:0000256" key="3">
    <source>
        <dbReference type="ARBA" id="ARBA00023163"/>
    </source>
</evidence>
<evidence type="ECO:0000313" key="7">
    <source>
        <dbReference type="EMBL" id="MFC0531159.1"/>
    </source>
</evidence>
<keyword evidence="2 4" id="KW-0238">DNA-binding</keyword>
<reference evidence="7 8" key="1">
    <citation type="submission" date="2024-09" db="EMBL/GenBank/DDBJ databases">
        <authorList>
            <person name="Sun Q."/>
            <person name="Mori K."/>
        </authorList>
    </citation>
    <scope>NUCLEOTIDE SEQUENCE [LARGE SCALE GENOMIC DNA]</scope>
    <source>
        <strain evidence="7 8">TBRC 3947</strain>
    </source>
</reference>
<feature type="domain" description="HTH tetR-type" evidence="6">
    <location>
        <begin position="4"/>
        <end position="64"/>
    </location>
</feature>
<keyword evidence="1" id="KW-0805">Transcription regulation</keyword>
<evidence type="ECO:0000313" key="8">
    <source>
        <dbReference type="Proteomes" id="UP001589867"/>
    </source>
</evidence>
<dbReference type="InterPro" id="IPR001647">
    <property type="entry name" value="HTH_TetR"/>
</dbReference>
<dbReference type="PANTHER" id="PTHR30055">
    <property type="entry name" value="HTH-TYPE TRANSCRIPTIONAL REGULATOR RUTR"/>
    <property type="match status" value="1"/>
</dbReference>
<accession>A0ABV6M9A1</accession>
<dbReference type="SUPFAM" id="SSF46689">
    <property type="entry name" value="Homeodomain-like"/>
    <property type="match status" value="1"/>
</dbReference>
<protein>
    <submittedName>
        <fullName evidence="7">TetR/AcrR family transcriptional regulator</fullName>
    </submittedName>
</protein>
<keyword evidence="3" id="KW-0804">Transcription</keyword>
<evidence type="ECO:0000256" key="4">
    <source>
        <dbReference type="PROSITE-ProRule" id="PRU00335"/>
    </source>
</evidence>
<dbReference type="RefSeq" id="WP_377255076.1">
    <property type="nucleotide sequence ID" value="NZ_JBHLUH010000056.1"/>
</dbReference>
<dbReference type="PANTHER" id="PTHR30055:SF234">
    <property type="entry name" value="HTH-TYPE TRANSCRIPTIONAL REGULATOR BETI"/>
    <property type="match status" value="1"/>
</dbReference>